<comment type="caution">
    <text evidence="1">The sequence shown here is derived from an EMBL/GenBank/DDBJ whole genome shotgun (WGS) entry which is preliminary data.</text>
</comment>
<dbReference type="EMBL" id="CM042038">
    <property type="protein sequence ID" value="KAI3731901.1"/>
    <property type="molecule type" value="Genomic_DNA"/>
</dbReference>
<sequence length="510" mass="60442">MKDLYKDKCKSIYRLRPSFGHRNNAITICMSLVLAAVFVSILMFLMVVCSLNLHMFSGQPILKFQTKKIHDFPLECLAWNQTLSCPKNYPTTHKNLDRSLANTCPDYFRWIHEDLRHWRETGITRDMVEVAKRSAHFRLIILDGKLYVEKFRKSIQTRDLFTLWGFQQLLRLYPGMIPDLELMFDCDDRPVFNIKQYFKRRPNPGPPPLFKYCSDPWSLDIVSPDWSFWGWAETNQKPWEMTLKDIKQGNKRVKWKDRLPFAYWRGNPTVSPLRADLIKCNVTNTHNVDWGTHLFIQDWINESGHGYKNSNIEDQCTYRYKIYIEGWSWSVSEKYILACDSPTLYITPHYYTFFARGMAPLEHFWPIRVTNMCRSLKFAVEWGNNHTSKAQEIGEASSKFIQEDMKMDYIYDYMLHLLTEYAKLLKFKPTLPLNAIELCSESMACFADGKWRKFMEDSLVRYPANTIPCTMPPPYDPSTIKAIIDNKTRAIKQVEMWEDEYWRNQNLKHD</sequence>
<reference evidence="2" key="1">
    <citation type="journal article" date="2022" name="Mol. Ecol. Resour.">
        <title>The genomes of chicory, endive, great burdock and yacon provide insights into Asteraceae palaeo-polyploidization history and plant inulin production.</title>
        <authorList>
            <person name="Fan W."/>
            <person name="Wang S."/>
            <person name="Wang H."/>
            <person name="Wang A."/>
            <person name="Jiang F."/>
            <person name="Liu H."/>
            <person name="Zhao H."/>
            <person name="Xu D."/>
            <person name="Zhang Y."/>
        </authorList>
    </citation>
    <scope>NUCLEOTIDE SEQUENCE [LARGE SCALE GENOMIC DNA]</scope>
    <source>
        <strain evidence="2">cv. Yunnan</strain>
    </source>
</reference>
<organism evidence="1 2">
    <name type="scientific">Smallanthus sonchifolius</name>
    <dbReference type="NCBI Taxonomy" id="185202"/>
    <lineage>
        <taxon>Eukaryota</taxon>
        <taxon>Viridiplantae</taxon>
        <taxon>Streptophyta</taxon>
        <taxon>Embryophyta</taxon>
        <taxon>Tracheophyta</taxon>
        <taxon>Spermatophyta</taxon>
        <taxon>Magnoliopsida</taxon>
        <taxon>eudicotyledons</taxon>
        <taxon>Gunneridae</taxon>
        <taxon>Pentapetalae</taxon>
        <taxon>asterids</taxon>
        <taxon>campanulids</taxon>
        <taxon>Asterales</taxon>
        <taxon>Asteraceae</taxon>
        <taxon>Asteroideae</taxon>
        <taxon>Heliantheae alliance</taxon>
        <taxon>Millerieae</taxon>
        <taxon>Smallanthus</taxon>
    </lineage>
</organism>
<gene>
    <name evidence="1" type="ORF">L1987_63093</name>
</gene>
<reference evidence="1 2" key="2">
    <citation type="journal article" date="2022" name="Mol. Ecol. Resour.">
        <title>The genomes of chicory, endive, great burdock and yacon provide insights into Asteraceae paleo-polyploidization history and plant inulin production.</title>
        <authorList>
            <person name="Fan W."/>
            <person name="Wang S."/>
            <person name="Wang H."/>
            <person name="Wang A."/>
            <person name="Jiang F."/>
            <person name="Liu H."/>
            <person name="Zhao H."/>
            <person name="Xu D."/>
            <person name="Zhang Y."/>
        </authorList>
    </citation>
    <scope>NUCLEOTIDE SEQUENCE [LARGE SCALE GENOMIC DNA]</scope>
    <source>
        <strain evidence="2">cv. Yunnan</strain>
        <tissue evidence="1">Leaves</tissue>
    </source>
</reference>
<name>A0ACB9CCB9_9ASTR</name>
<proteinExistence type="predicted"/>
<evidence type="ECO:0000313" key="1">
    <source>
        <dbReference type="EMBL" id="KAI3731901.1"/>
    </source>
</evidence>
<accession>A0ACB9CCB9</accession>
<evidence type="ECO:0000313" key="2">
    <source>
        <dbReference type="Proteomes" id="UP001056120"/>
    </source>
</evidence>
<protein>
    <submittedName>
        <fullName evidence="1">Uncharacterized protein</fullName>
    </submittedName>
</protein>
<dbReference type="Proteomes" id="UP001056120">
    <property type="component" value="Linkage Group LG21"/>
</dbReference>
<keyword evidence="2" id="KW-1185">Reference proteome</keyword>